<reference evidence="3" key="1">
    <citation type="submission" date="2023-10" db="EMBL/GenBank/DDBJ databases">
        <title>Genome assemblies of two species of porcelain crab, Petrolisthes cinctipes and Petrolisthes manimaculis (Anomura: Porcellanidae).</title>
        <authorList>
            <person name="Angst P."/>
        </authorList>
    </citation>
    <scope>NUCLEOTIDE SEQUENCE</scope>
    <source>
        <strain evidence="3">PB745_01</strain>
        <tissue evidence="3">Gill</tissue>
    </source>
</reference>
<feature type="region of interest" description="Disordered" evidence="1">
    <location>
        <begin position="25"/>
        <end position="66"/>
    </location>
</feature>
<evidence type="ECO:0000259" key="2">
    <source>
        <dbReference type="Pfam" id="PF10545"/>
    </source>
</evidence>
<dbReference type="SMART" id="SM00595">
    <property type="entry name" value="MADF"/>
    <property type="match status" value="1"/>
</dbReference>
<comment type="caution">
    <text evidence="3">The sequence shown here is derived from an EMBL/GenBank/DDBJ whole genome shotgun (WGS) entry which is preliminary data.</text>
</comment>
<organism evidence="3 4">
    <name type="scientific">Petrolisthes cinctipes</name>
    <name type="common">Flat porcelain crab</name>
    <dbReference type="NCBI Taxonomy" id="88211"/>
    <lineage>
        <taxon>Eukaryota</taxon>
        <taxon>Metazoa</taxon>
        <taxon>Ecdysozoa</taxon>
        <taxon>Arthropoda</taxon>
        <taxon>Crustacea</taxon>
        <taxon>Multicrustacea</taxon>
        <taxon>Malacostraca</taxon>
        <taxon>Eumalacostraca</taxon>
        <taxon>Eucarida</taxon>
        <taxon>Decapoda</taxon>
        <taxon>Pleocyemata</taxon>
        <taxon>Anomura</taxon>
        <taxon>Galatheoidea</taxon>
        <taxon>Porcellanidae</taxon>
        <taxon>Petrolisthes</taxon>
    </lineage>
</organism>
<gene>
    <name evidence="3" type="ORF">Pcinc_011451</name>
</gene>
<keyword evidence="4" id="KW-1185">Reference proteome</keyword>
<dbReference type="Pfam" id="PF10545">
    <property type="entry name" value="MADF_DNA_bdg"/>
    <property type="match status" value="1"/>
</dbReference>
<accession>A0AAE1KSI8</accession>
<feature type="domain" description="MADF" evidence="2">
    <location>
        <begin position="84"/>
        <end position="150"/>
    </location>
</feature>
<sequence>MKKDQNTYGKLLKKGKKWFAAPLSAEVTTDPATDPASDPATDPTSGPSDPVTSKQSLPEDPVSQRTKPLCLAPEVERELGEWLHSNQFLYDRGCISYKDTQRKTRILQEKATSLDPPLTAAELRRWIHSMRTRYGRLTKAMSGSGASKPPMERDKWILHIFDFMGKHIVRHKATKTLGIKEVTHIIVVLF</sequence>
<dbReference type="InterPro" id="IPR006578">
    <property type="entry name" value="MADF-dom"/>
</dbReference>
<dbReference type="Proteomes" id="UP001286313">
    <property type="component" value="Unassembled WGS sequence"/>
</dbReference>
<evidence type="ECO:0000313" key="4">
    <source>
        <dbReference type="Proteomes" id="UP001286313"/>
    </source>
</evidence>
<feature type="compositionally biased region" description="Polar residues" evidence="1">
    <location>
        <begin position="42"/>
        <end position="56"/>
    </location>
</feature>
<evidence type="ECO:0000313" key="3">
    <source>
        <dbReference type="EMBL" id="KAK3884286.1"/>
    </source>
</evidence>
<proteinExistence type="predicted"/>
<name>A0AAE1KSI8_PETCI</name>
<dbReference type="EMBL" id="JAWQEG010000902">
    <property type="protein sequence ID" value="KAK3884286.1"/>
    <property type="molecule type" value="Genomic_DNA"/>
</dbReference>
<dbReference type="AlphaFoldDB" id="A0AAE1KSI8"/>
<protein>
    <recommendedName>
        <fullName evidence="2">MADF domain-containing protein</fullName>
    </recommendedName>
</protein>
<evidence type="ECO:0000256" key="1">
    <source>
        <dbReference type="SAM" id="MobiDB-lite"/>
    </source>
</evidence>